<evidence type="ECO:0008006" key="3">
    <source>
        <dbReference type="Google" id="ProtNLM"/>
    </source>
</evidence>
<dbReference type="STRING" id="97972.A0A2V1CY91"/>
<proteinExistence type="predicted"/>
<dbReference type="Gene3D" id="3.30.710.10">
    <property type="entry name" value="Potassium Channel Kv1.1, Chain A"/>
    <property type="match status" value="1"/>
</dbReference>
<name>A0A2V1CY91_9PLEO</name>
<evidence type="ECO:0000313" key="1">
    <source>
        <dbReference type="EMBL" id="PVH90153.1"/>
    </source>
</evidence>
<dbReference type="InterPro" id="IPR011333">
    <property type="entry name" value="SKP1/BTB/POZ_sf"/>
</dbReference>
<gene>
    <name evidence="1" type="ORF">DM02DRAFT_79809</name>
</gene>
<dbReference type="AlphaFoldDB" id="A0A2V1CY91"/>
<keyword evidence="2" id="KW-1185">Reference proteome</keyword>
<accession>A0A2V1CY91</accession>
<dbReference type="Proteomes" id="UP000244855">
    <property type="component" value="Unassembled WGS sequence"/>
</dbReference>
<dbReference type="EMBL" id="KZ806642">
    <property type="protein sequence ID" value="PVH90153.1"/>
    <property type="molecule type" value="Genomic_DNA"/>
</dbReference>
<sequence>MQKSASYICTALSEYIYSQHRFQNAVTTGFKENIDKEVTLEDSPEFADAIDCMVSYFYNANYDTSKYNASESLLHAQVAIIADEYDCASLYRLAKISFANAIKAVESDDWAAIAPLIYDYTTTELQAHKELRGLVVAAVTDNTILSKSIFQMKSIEELLRSNADLATDLLLSGQQRLRDKEASTSILTCNNTRRLGLFRRQK</sequence>
<protein>
    <recommendedName>
        <fullName evidence="3">BTB domain-containing protein</fullName>
    </recommendedName>
</protein>
<reference evidence="1 2" key="1">
    <citation type="journal article" date="2018" name="Sci. Rep.">
        <title>Comparative genomics provides insights into the lifestyle and reveals functional heterogeneity of dark septate endophytic fungi.</title>
        <authorList>
            <person name="Knapp D.G."/>
            <person name="Nemeth J.B."/>
            <person name="Barry K."/>
            <person name="Hainaut M."/>
            <person name="Henrissat B."/>
            <person name="Johnson J."/>
            <person name="Kuo A."/>
            <person name="Lim J.H.P."/>
            <person name="Lipzen A."/>
            <person name="Nolan M."/>
            <person name="Ohm R.A."/>
            <person name="Tamas L."/>
            <person name="Grigoriev I.V."/>
            <person name="Spatafora J.W."/>
            <person name="Nagy L.G."/>
            <person name="Kovacs G.M."/>
        </authorList>
    </citation>
    <scope>NUCLEOTIDE SEQUENCE [LARGE SCALE GENOMIC DNA]</scope>
    <source>
        <strain evidence="1 2">DSE2036</strain>
    </source>
</reference>
<evidence type="ECO:0000313" key="2">
    <source>
        <dbReference type="Proteomes" id="UP000244855"/>
    </source>
</evidence>
<dbReference type="OrthoDB" id="6359816at2759"/>
<organism evidence="1 2">
    <name type="scientific">Periconia macrospinosa</name>
    <dbReference type="NCBI Taxonomy" id="97972"/>
    <lineage>
        <taxon>Eukaryota</taxon>
        <taxon>Fungi</taxon>
        <taxon>Dikarya</taxon>
        <taxon>Ascomycota</taxon>
        <taxon>Pezizomycotina</taxon>
        <taxon>Dothideomycetes</taxon>
        <taxon>Pleosporomycetidae</taxon>
        <taxon>Pleosporales</taxon>
        <taxon>Massarineae</taxon>
        <taxon>Periconiaceae</taxon>
        <taxon>Periconia</taxon>
    </lineage>
</organism>